<keyword evidence="4" id="KW-1185">Reference proteome</keyword>
<proteinExistence type="predicted"/>
<name>A0A8T0J6N3_CERPU</name>
<feature type="compositionally biased region" description="Basic and acidic residues" evidence="2">
    <location>
        <begin position="257"/>
        <end position="285"/>
    </location>
</feature>
<evidence type="ECO:0000256" key="2">
    <source>
        <dbReference type="SAM" id="MobiDB-lite"/>
    </source>
</evidence>
<dbReference type="InterPro" id="IPR040262">
    <property type="entry name" value="At4g38062-like"/>
</dbReference>
<feature type="coiled-coil region" evidence="1">
    <location>
        <begin position="556"/>
        <end position="777"/>
    </location>
</feature>
<feature type="region of interest" description="Disordered" evidence="2">
    <location>
        <begin position="257"/>
        <end position="297"/>
    </location>
</feature>
<gene>
    <name evidence="3" type="ORF">KC19_1G130900</name>
</gene>
<feature type="coiled-coil region" evidence="1">
    <location>
        <begin position="61"/>
        <end position="88"/>
    </location>
</feature>
<dbReference type="PANTHER" id="PTHR45287:SF4">
    <property type="entry name" value="OS03G0691500 PROTEIN"/>
    <property type="match status" value="1"/>
</dbReference>
<feature type="coiled-coil region" evidence="1">
    <location>
        <begin position="152"/>
        <end position="237"/>
    </location>
</feature>
<dbReference type="Proteomes" id="UP000822688">
    <property type="component" value="Chromosome 1"/>
</dbReference>
<organism evidence="3 4">
    <name type="scientific">Ceratodon purpureus</name>
    <name type="common">Fire moss</name>
    <name type="synonym">Dicranum purpureum</name>
    <dbReference type="NCBI Taxonomy" id="3225"/>
    <lineage>
        <taxon>Eukaryota</taxon>
        <taxon>Viridiplantae</taxon>
        <taxon>Streptophyta</taxon>
        <taxon>Embryophyta</taxon>
        <taxon>Bryophyta</taxon>
        <taxon>Bryophytina</taxon>
        <taxon>Bryopsida</taxon>
        <taxon>Dicranidae</taxon>
        <taxon>Pseudoditrichales</taxon>
        <taxon>Ditrichaceae</taxon>
        <taxon>Ceratodon</taxon>
    </lineage>
</organism>
<feature type="coiled-coil region" evidence="1">
    <location>
        <begin position="807"/>
        <end position="883"/>
    </location>
</feature>
<evidence type="ECO:0000313" key="3">
    <source>
        <dbReference type="EMBL" id="KAG0590846.1"/>
    </source>
</evidence>
<feature type="coiled-coil region" evidence="1">
    <location>
        <begin position="467"/>
        <end position="530"/>
    </location>
</feature>
<evidence type="ECO:0000256" key="1">
    <source>
        <dbReference type="SAM" id="Coils"/>
    </source>
</evidence>
<protein>
    <submittedName>
        <fullName evidence="3">Uncharacterized protein</fullName>
    </submittedName>
</protein>
<dbReference type="PANTHER" id="PTHR45287">
    <property type="entry name" value="OS03G0691500 PROTEIN"/>
    <property type="match status" value="1"/>
</dbReference>
<dbReference type="EMBL" id="CM026421">
    <property type="protein sequence ID" value="KAG0590846.1"/>
    <property type="molecule type" value="Genomic_DNA"/>
</dbReference>
<comment type="caution">
    <text evidence="3">The sequence shown here is derived from an EMBL/GenBank/DDBJ whole genome shotgun (WGS) entry which is preliminary data.</text>
</comment>
<keyword evidence="1" id="KW-0175">Coiled coil</keyword>
<reference evidence="3" key="1">
    <citation type="submission" date="2020-06" db="EMBL/GenBank/DDBJ databases">
        <title>WGS assembly of Ceratodon purpureus strain R40.</title>
        <authorList>
            <person name="Carey S.B."/>
            <person name="Jenkins J."/>
            <person name="Shu S."/>
            <person name="Lovell J.T."/>
            <person name="Sreedasyam A."/>
            <person name="Maumus F."/>
            <person name="Tiley G.P."/>
            <person name="Fernandez-Pozo N."/>
            <person name="Barry K."/>
            <person name="Chen C."/>
            <person name="Wang M."/>
            <person name="Lipzen A."/>
            <person name="Daum C."/>
            <person name="Saski C.A."/>
            <person name="Payton A.C."/>
            <person name="Mcbreen J.C."/>
            <person name="Conrad R.E."/>
            <person name="Kollar L.M."/>
            <person name="Olsson S."/>
            <person name="Huttunen S."/>
            <person name="Landis J.B."/>
            <person name="Wickett N.J."/>
            <person name="Johnson M.G."/>
            <person name="Rensing S.A."/>
            <person name="Grimwood J."/>
            <person name="Schmutz J."/>
            <person name="Mcdaniel S.F."/>
        </authorList>
    </citation>
    <scope>NUCLEOTIDE SEQUENCE</scope>
    <source>
        <strain evidence="3">R40</strain>
    </source>
</reference>
<sequence length="1114" mass="126035">MAADLGLKSPLLHNTAAQLASPQQDVGVPSTMASEGVDDQVVANLESSSTKKEERVSLAQVELLKVQVENLKKNLLNVENKLSEESSLRLKAESALDEYKTREKSLLVLEQEGKALKEEVKWRNEQFESLQEAHNRMRDQFHEGQSGWASEKAAMLRNIEALTENAAELEKLQAVVNDVRECNSKAERRILLLEDRLRDSQKELEAKNNLGHNLLSFEEHEEVVLAMRSECEVLQRQLSTCDAERYELEKERDKLLAESREKKPHQRGREELVGNAEVEGRKDRSSLPPGQRVNTRRQLEDFAKQVKSLNTELQKWKDMATESSEGSSKLQTLLESVRNENEELRVQLNDWMQKASENSDSIKELEADVLKWKCSATSNSDENRLRIEELEHLRAEVEKWKNVAVAQEGDGNSAKMKPLDSIGMVEDQMEVISRNTTGELLETSLHVEVEEWKKRVVCAEKEQEDMRQYYETAVKELHEELEKKLKEFQVKSRDAADHVAEERQRSALELAELQVELQKWRASAAVAAEECSSLRVAHDNVIKELQVCKENAETATAKGKSMRANLEKEVQDLENQVHVWKQKAEEALEGVAKNQEYRDMINFLDQERVSAEHQLEKVRLEMEEKAAAAASDSQVLKDEFDSVIAGKSAEINQLCSVITGLKSELSELKRKADENHSLELLQLQSSLTETQSQLQEWQEKATVAFQAEVELRHAIEEIRLQTEELHNLIRSLKDELLEWKEKAEHLQTLQLQLTSSLASSQEELQSWKQKAMDAAKASDLEVRNSVSHLEAELSQWKDKAQEGELLHQQMRSSFTETQMELQDLKEKIASFTLSTESLKDELSSATELASVLSTQLSTQKQNASSLQKLNRQLETELALVREEALSRKEWMTQILTQLEGTVSLSQRELQNKLHFAQHRLFGNENVNSRVGEEVAAKAFPVGSDSAHDVVNGNLSPETAARSLLHHQGSMSQSPDLKSDIFRGSFMDPAVGKLRQELSSLDSFVSKLEHVRSSDGDQSQAPSPGVEEKMRDVLLQVESSKATNEIVQPQRNQFDSLNRSQGQSGARFKVLAEVDGNSLRVPVNYDKLLQPEAPCLPVAPGNNPYPRLRCTASGV</sequence>
<evidence type="ECO:0000313" key="4">
    <source>
        <dbReference type="Proteomes" id="UP000822688"/>
    </source>
</evidence>
<dbReference type="AlphaFoldDB" id="A0A8T0J6N3"/>
<accession>A0A8T0J6N3</accession>